<accession>A0AAV9GZD5</accession>
<dbReference type="EMBL" id="MU865921">
    <property type="protein sequence ID" value="KAK4453299.1"/>
    <property type="molecule type" value="Genomic_DNA"/>
</dbReference>
<gene>
    <name evidence="7" type="ORF">QBC34DRAFT_446636</name>
</gene>
<dbReference type="InterPro" id="IPR002639">
    <property type="entry name" value="UreF"/>
</dbReference>
<keyword evidence="8" id="KW-1185">Reference proteome</keyword>
<feature type="region of interest" description="Disordered" evidence="5">
    <location>
        <begin position="712"/>
        <end position="731"/>
    </location>
</feature>
<evidence type="ECO:0000256" key="3">
    <source>
        <dbReference type="ARBA" id="ARBA00046339"/>
    </source>
</evidence>
<reference evidence="7" key="2">
    <citation type="submission" date="2023-05" db="EMBL/GenBank/DDBJ databases">
        <authorList>
            <consortium name="Lawrence Berkeley National Laboratory"/>
            <person name="Steindorff A."/>
            <person name="Hensen N."/>
            <person name="Bonometti L."/>
            <person name="Westerberg I."/>
            <person name="Brannstrom I.O."/>
            <person name="Guillou S."/>
            <person name="Cros-Aarteil S."/>
            <person name="Calhoun S."/>
            <person name="Haridas S."/>
            <person name="Kuo A."/>
            <person name="Mondo S."/>
            <person name="Pangilinan J."/>
            <person name="Riley R."/>
            <person name="Labutti K."/>
            <person name="Andreopoulos B."/>
            <person name="Lipzen A."/>
            <person name="Chen C."/>
            <person name="Yanf M."/>
            <person name="Daum C."/>
            <person name="Ng V."/>
            <person name="Clum A."/>
            <person name="Ohm R."/>
            <person name="Martin F."/>
            <person name="Silar P."/>
            <person name="Natvig D."/>
            <person name="Lalanne C."/>
            <person name="Gautier V."/>
            <person name="Ament-Velasquez S.L."/>
            <person name="Kruys A."/>
            <person name="Hutchinson M.I."/>
            <person name="Powell A.J."/>
            <person name="Barry K."/>
            <person name="Miller A.N."/>
            <person name="Grigoriev I.V."/>
            <person name="Debuchy R."/>
            <person name="Gladieux P."/>
            <person name="Thoren M.H."/>
            <person name="Johannesson H."/>
        </authorList>
    </citation>
    <scope>NUCLEOTIDE SEQUENCE</scope>
    <source>
        <strain evidence="7">PSN243</strain>
    </source>
</reference>
<feature type="compositionally biased region" description="Basic and acidic residues" evidence="5">
    <location>
        <begin position="593"/>
        <end position="606"/>
    </location>
</feature>
<feature type="region of interest" description="Disordered" evidence="5">
    <location>
        <begin position="524"/>
        <end position="546"/>
    </location>
</feature>
<name>A0AAV9GZD5_9PEZI</name>
<dbReference type="GO" id="GO:0016151">
    <property type="term" value="F:nickel cation binding"/>
    <property type="evidence" value="ECO:0007669"/>
    <property type="project" value="InterPro"/>
</dbReference>
<feature type="compositionally biased region" description="Basic and acidic residues" evidence="5">
    <location>
        <begin position="394"/>
        <end position="417"/>
    </location>
</feature>
<evidence type="ECO:0000259" key="6">
    <source>
        <dbReference type="Pfam" id="PF11500"/>
    </source>
</evidence>
<feature type="region of interest" description="Disordered" evidence="5">
    <location>
        <begin position="1"/>
        <end position="36"/>
    </location>
</feature>
<proteinExistence type="inferred from homology"/>
<feature type="compositionally biased region" description="Acidic residues" evidence="5">
    <location>
        <begin position="172"/>
        <end position="187"/>
    </location>
</feature>
<dbReference type="InterPro" id="IPR021589">
    <property type="entry name" value="Cut12"/>
</dbReference>
<evidence type="ECO:0000256" key="4">
    <source>
        <dbReference type="SAM" id="Coils"/>
    </source>
</evidence>
<keyword evidence="4" id="KW-0175">Coiled coil</keyword>
<feature type="compositionally biased region" description="Low complexity" evidence="5">
    <location>
        <begin position="66"/>
        <end position="82"/>
    </location>
</feature>
<evidence type="ECO:0000256" key="2">
    <source>
        <dbReference type="ARBA" id="ARBA00023186"/>
    </source>
</evidence>
<feature type="coiled-coil region" evidence="4">
    <location>
        <begin position="231"/>
        <end position="305"/>
    </location>
</feature>
<organism evidence="7 8">
    <name type="scientific">Podospora aff. communis PSN243</name>
    <dbReference type="NCBI Taxonomy" id="3040156"/>
    <lineage>
        <taxon>Eukaryota</taxon>
        <taxon>Fungi</taxon>
        <taxon>Dikarya</taxon>
        <taxon>Ascomycota</taxon>
        <taxon>Pezizomycotina</taxon>
        <taxon>Sordariomycetes</taxon>
        <taxon>Sordariomycetidae</taxon>
        <taxon>Sordariales</taxon>
        <taxon>Podosporaceae</taxon>
        <taxon>Podospora</taxon>
    </lineage>
</organism>
<feature type="region of interest" description="Disordered" evidence="5">
    <location>
        <begin position="53"/>
        <end position="199"/>
    </location>
</feature>
<feature type="compositionally biased region" description="Basic and acidic residues" evidence="5">
    <location>
        <begin position="536"/>
        <end position="545"/>
    </location>
</feature>
<feature type="domain" description="Spindle pole body-associated protein cut12" evidence="6">
    <location>
        <begin position="142"/>
        <end position="272"/>
    </location>
</feature>
<dbReference type="Pfam" id="PF11500">
    <property type="entry name" value="Cut12"/>
    <property type="match status" value="1"/>
</dbReference>
<dbReference type="AlphaFoldDB" id="A0AAV9GZD5"/>
<dbReference type="Gene3D" id="1.10.4190.10">
    <property type="entry name" value="Urease accessory protein UreF"/>
    <property type="match status" value="1"/>
</dbReference>
<dbReference type="Proteomes" id="UP001321760">
    <property type="component" value="Unassembled WGS sequence"/>
</dbReference>
<evidence type="ECO:0000313" key="7">
    <source>
        <dbReference type="EMBL" id="KAK4453299.1"/>
    </source>
</evidence>
<keyword evidence="2" id="KW-0143">Chaperone</keyword>
<evidence type="ECO:0000256" key="5">
    <source>
        <dbReference type="SAM" id="MobiDB-lite"/>
    </source>
</evidence>
<evidence type="ECO:0000256" key="1">
    <source>
        <dbReference type="ARBA" id="ARBA00022988"/>
    </source>
</evidence>
<feature type="compositionally biased region" description="Low complexity" evidence="5">
    <location>
        <begin position="582"/>
        <end position="591"/>
    </location>
</feature>
<feature type="compositionally biased region" description="Low complexity" evidence="5">
    <location>
        <begin position="612"/>
        <end position="623"/>
    </location>
</feature>
<dbReference type="InterPro" id="IPR038277">
    <property type="entry name" value="UreF_sf"/>
</dbReference>
<feature type="region of interest" description="Disordered" evidence="5">
    <location>
        <begin position="340"/>
        <end position="362"/>
    </location>
</feature>
<feature type="compositionally biased region" description="Basic and acidic residues" evidence="5">
    <location>
        <begin position="131"/>
        <end position="142"/>
    </location>
</feature>
<feature type="compositionally biased region" description="Polar residues" evidence="5">
    <location>
        <begin position="147"/>
        <end position="161"/>
    </location>
</feature>
<dbReference type="PANTHER" id="PTHR33620:SF1">
    <property type="entry name" value="UREASE ACCESSORY PROTEIN F"/>
    <property type="match status" value="1"/>
</dbReference>
<feature type="compositionally biased region" description="Basic and acidic residues" evidence="5">
    <location>
        <begin position="718"/>
        <end position="727"/>
    </location>
</feature>
<reference evidence="7" key="1">
    <citation type="journal article" date="2023" name="Mol. Phylogenet. Evol.">
        <title>Genome-scale phylogeny and comparative genomics of the fungal order Sordariales.</title>
        <authorList>
            <person name="Hensen N."/>
            <person name="Bonometti L."/>
            <person name="Westerberg I."/>
            <person name="Brannstrom I.O."/>
            <person name="Guillou S."/>
            <person name="Cros-Aarteil S."/>
            <person name="Calhoun S."/>
            <person name="Haridas S."/>
            <person name="Kuo A."/>
            <person name="Mondo S."/>
            <person name="Pangilinan J."/>
            <person name="Riley R."/>
            <person name="LaButti K."/>
            <person name="Andreopoulos B."/>
            <person name="Lipzen A."/>
            <person name="Chen C."/>
            <person name="Yan M."/>
            <person name="Daum C."/>
            <person name="Ng V."/>
            <person name="Clum A."/>
            <person name="Steindorff A."/>
            <person name="Ohm R.A."/>
            <person name="Martin F."/>
            <person name="Silar P."/>
            <person name="Natvig D.O."/>
            <person name="Lalanne C."/>
            <person name="Gautier V."/>
            <person name="Ament-Velasquez S.L."/>
            <person name="Kruys A."/>
            <person name="Hutchinson M.I."/>
            <person name="Powell A.J."/>
            <person name="Barry K."/>
            <person name="Miller A.N."/>
            <person name="Grigoriev I.V."/>
            <person name="Debuchy R."/>
            <person name="Gladieux P."/>
            <person name="Hiltunen Thoren M."/>
            <person name="Johannesson H."/>
        </authorList>
    </citation>
    <scope>NUCLEOTIDE SEQUENCE</scope>
    <source>
        <strain evidence="7">PSN243</strain>
    </source>
</reference>
<dbReference type="Pfam" id="PF01730">
    <property type="entry name" value="UreF"/>
    <property type="match status" value="1"/>
</dbReference>
<protein>
    <submittedName>
        <fullName evidence="7">Urease accessory protein UreF-like protein</fullName>
    </submittedName>
</protein>
<evidence type="ECO:0000313" key="8">
    <source>
        <dbReference type="Proteomes" id="UP001321760"/>
    </source>
</evidence>
<comment type="caution">
    <text evidence="7">The sequence shown here is derived from an EMBL/GenBank/DDBJ whole genome shotgun (WGS) entry which is preliminary data.</text>
</comment>
<feature type="region of interest" description="Disordered" evidence="5">
    <location>
        <begin position="389"/>
        <end position="417"/>
    </location>
</feature>
<sequence>MISWALRRGSGNAPQDAPGGAYASADDTTQIDMPDTPAPVFAVRALKTALFGTPSARDLASKEKTAQSASSNSAVAQPAASPTKLPGILLTPGVGTTRRKRVSFGHGVKEGAAEPNVSDAGPVKPPTPWKPRSDDELDDKISRPKTRLTQALENSRRSGTLENAADTKEADDLWEEVEEESEYDADITVDLNDPHSRSGKYWKSEFETYHQDAKAEMEKLVKYKQLAKSYAKKKDQEAIDLNQKLKEEQEKVKQMEQRVSEMGRQLALRAKKTGGELDSDHMEELTKQTALALEYKKQVEELESLLLDNGEGELDEKLHRHRRIASPRTQKTLLETQRELRRARSQARELDKLREERDRLRSELKFAEQRSSKVVEENRKLSGDLAKTTSTIQDLERSLREAKAETQKKENDAQRWKQDYDKVKEDAKARYAEARQVLQKKNEKITELQDEVASLRAAAIESKWTTHAKNLDTKLKAGTEKIQGPDRESALKFLETAEEESTLLLRQLSELKKVSIQRGLLAPATTTGRTKARTRSSTENRKPEFYEDEAVVSSRALRERIEAELGQKDSWVLSDRANLQDSRSSASSGRSAHLREQEPSRPDRQTQRKSWAAGTTTTASATTGKEKSTIDDIVGDFRASQERRKRIAAERPAPVRSFSPEGEPPRIDLVQDSFAPLGGPVDTHTSGVWDISTARTTLPADRKAAAIARIQQKRSARARGDRNKENRPLSPPISTTANHFLLLLSDSALPLGSFAFSSGLESYLAHHKSKHHTLTTPSFTSFLPLSISSYASTTLPFALAAYRDPSTENLVRLDDVLDATIICTVGRRASVAQGRALLSIWERSLAGALPREQAEALKGFSGILKASTAAGGGGEDDEPPAVSAHLAPLFGAIGRLAGLSLEQTAYVFMLGHVKALVSAAVRAGMFGPYQAQKTLAGETVQGLINAAVAREWETPVEKAGQCVPVMDLWFGRHEVLYSRIFNS</sequence>
<dbReference type="PANTHER" id="PTHR33620">
    <property type="entry name" value="UREASE ACCESSORY PROTEIN F"/>
    <property type="match status" value="1"/>
</dbReference>
<comment type="similarity">
    <text evidence="3">Belongs to the UreF family.</text>
</comment>
<keyword evidence="1" id="KW-0996">Nickel insertion</keyword>
<feature type="region of interest" description="Disordered" evidence="5">
    <location>
        <begin position="577"/>
        <end position="666"/>
    </location>
</feature>